<sequence>MSRITPKRQTVIAVDTDSLLHDSYLLVAELRQGGSVQGSTNLAELCTKQIENVRYRLKGAGFSQRNIDYISHAQCALLDEAILTCAKDETHADWAGEPLQARFFSRHQAGESLYEDMREVLREPAPDLAVLTVFQRVLMLGFQGCYADVKDPERMQLLAALNGLVDPLKPSHTLPTKRNVGSGLRLRAWPQSLMGHLFAFCVLLAGAWWGLDSLLSDLIESLPSGRA</sequence>
<feature type="domain" description="Type IV / VI secretion system DotU" evidence="2">
    <location>
        <begin position="19"/>
        <end position="212"/>
    </location>
</feature>
<gene>
    <name evidence="3" type="ORF">H8S59_02720</name>
</gene>
<evidence type="ECO:0000313" key="4">
    <source>
        <dbReference type="Proteomes" id="UP000651852"/>
    </source>
</evidence>
<protein>
    <submittedName>
        <fullName evidence="3">DotU family type IV/VI secretion system protein</fullName>
    </submittedName>
</protein>
<comment type="caution">
    <text evidence="3">The sequence shown here is derived from an EMBL/GenBank/DDBJ whole genome shotgun (WGS) entry which is preliminary data.</text>
</comment>
<dbReference type="Gene3D" id="1.25.40.590">
    <property type="entry name" value="Type IV / VI secretion system, DotU"/>
    <property type="match status" value="1"/>
</dbReference>
<keyword evidence="1" id="KW-0812">Transmembrane</keyword>
<name>A0ABR7AUT2_9PSED</name>
<evidence type="ECO:0000313" key="3">
    <source>
        <dbReference type="EMBL" id="MBC3948679.1"/>
    </source>
</evidence>
<dbReference type="PANTHER" id="PTHR38033:SF1">
    <property type="entry name" value="DOTU FAMILY TYPE IV_VI SECRETION SYSTEM PROTEIN"/>
    <property type="match status" value="1"/>
</dbReference>
<dbReference type="EMBL" id="JACONW010000006">
    <property type="protein sequence ID" value="MBC3948679.1"/>
    <property type="molecule type" value="Genomic_DNA"/>
</dbReference>
<keyword evidence="4" id="KW-1185">Reference proteome</keyword>
<keyword evidence="1" id="KW-1133">Transmembrane helix</keyword>
<keyword evidence="1" id="KW-0472">Membrane</keyword>
<dbReference type="PANTHER" id="PTHR38033">
    <property type="entry name" value="MEMBRANE PROTEIN-RELATED"/>
    <property type="match status" value="1"/>
</dbReference>
<dbReference type="RefSeq" id="WP_187520433.1">
    <property type="nucleotide sequence ID" value="NZ_JACONW010000006.1"/>
</dbReference>
<evidence type="ECO:0000259" key="2">
    <source>
        <dbReference type="Pfam" id="PF09850"/>
    </source>
</evidence>
<reference evidence="3 4" key="1">
    <citation type="submission" date="2020-08" db="EMBL/GenBank/DDBJ databases">
        <title>Putative novel bacterial strains isolated from necrotic wheat leaf tissues caused by Xanthomonas translucens.</title>
        <authorList>
            <person name="Tambong J.T."/>
        </authorList>
    </citation>
    <scope>NUCLEOTIDE SEQUENCE [LARGE SCALE GENOMIC DNA]</scope>
    <source>
        <strain evidence="3 4">DOAB 1069</strain>
    </source>
</reference>
<feature type="transmembrane region" description="Helical" evidence="1">
    <location>
        <begin position="193"/>
        <end position="211"/>
    </location>
</feature>
<organism evidence="3 4">
    <name type="scientific">Pseudomonas folii</name>
    <dbReference type="NCBI Taxonomy" id="2762593"/>
    <lineage>
        <taxon>Bacteria</taxon>
        <taxon>Pseudomonadati</taxon>
        <taxon>Pseudomonadota</taxon>
        <taxon>Gammaproteobacteria</taxon>
        <taxon>Pseudomonadales</taxon>
        <taxon>Pseudomonadaceae</taxon>
        <taxon>Pseudomonas</taxon>
    </lineage>
</organism>
<dbReference type="NCBIfam" id="TIGR03349">
    <property type="entry name" value="IV_VI_DotU"/>
    <property type="match status" value="1"/>
</dbReference>
<dbReference type="NCBIfam" id="NF038239">
    <property type="entry name" value="T6SS_TssL_short"/>
    <property type="match status" value="1"/>
</dbReference>
<proteinExistence type="predicted"/>
<dbReference type="InterPro" id="IPR038522">
    <property type="entry name" value="T4/T6SS_DotU_sf"/>
</dbReference>
<evidence type="ECO:0000256" key="1">
    <source>
        <dbReference type="SAM" id="Phobius"/>
    </source>
</evidence>
<accession>A0ABR7AUT2</accession>
<dbReference type="InterPro" id="IPR017732">
    <property type="entry name" value="T4/T6SS_DotU"/>
</dbReference>
<dbReference type="Pfam" id="PF09850">
    <property type="entry name" value="DotU"/>
    <property type="match status" value="1"/>
</dbReference>
<dbReference type="Proteomes" id="UP000651852">
    <property type="component" value="Unassembled WGS sequence"/>
</dbReference>